<dbReference type="GO" id="GO:0005886">
    <property type="term" value="C:plasma membrane"/>
    <property type="evidence" value="ECO:0007669"/>
    <property type="project" value="UniProtKB-SubCell"/>
</dbReference>
<dbReference type="EMBL" id="AP018449">
    <property type="protein sequence ID" value="BBB92720.1"/>
    <property type="molecule type" value="Genomic_DNA"/>
</dbReference>
<evidence type="ECO:0000256" key="3">
    <source>
        <dbReference type="ARBA" id="ARBA00022106"/>
    </source>
</evidence>
<evidence type="ECO:0000256" key="1">
    <source>
        <dbReference type="ARBA" id="ARBA00004651"/>
    </source>
</evidence>
<dbReference type="GO" id="GO:0015297">
    <property type="term" value="F:antiporter activity"/>
    <property type="evidence" value="ECO:0007669"/>
    <property type="project" value="InterPro"/>
</dbReference>
<feature type="transmembrane region" description="Helical" evidence="10">
    <location>
        <begin position="318"/>
        <end position="338"/>
    </location>
</feature>
<keyword evidence="8 10" id="KW-0472">Membrane</keyword>
<feature type="transmembrane region" description="Helical" evidence="10">
    <location>
        <begin position="271"/>
        <end position="292"/>
    </location>
</feature>
<dbReference type="GO" id="GO:0042910">
    <property type="term" value="F:xenobiotic transmembrane transporter activity"/>
    <property type="evidence" value="ECO:0007669"/>
    <property type="project" value="InterPro"/>
</dbReference>
<keyword evidence="6 10" id="KW-0812">Transmembrane</keyword>
<dbReference type="GO" id="GO:0046677">
    <property type="term" value="P:response to antibiotic"/>
    <property type="evidence" value="ECO:0007669"/>
    <property type="project" value="UniProtKB-KW"/>
</dbReference>
<keyword evidence="7 10" id="KW-1133">Transmembrane helix</keyword>
<feature type="transmembrane region" description="Helical" evidence="10">
    <location>
        <begin position="193"/>
        <end position="214"/>
    </location>
</feature>
<dbReference type="CDD" id="cd13143">
    <property type="entry name" value="MATE_MepA_like"/>
    <property type="match status" value="1"/>
</dbReference>
<keyword evidence="9" id="KW-0046">Antibiotic resistance</keyword>
<dbReference type="PANTHER" id="PTHR43823">
    <property type="entry name" value="SPORULATION PROTEIN YKVU"/>
    <property type="match status" value="1"/>
</dbReference>
<keyword evidence="4" id="KW-0813">Transport</keyword>
<feature type="transmembrane region" description="Helical" evidence="10">
    <location>
        <begin position="386"/>
        <end position="410"/>
    </location>
</feature>
<evidence type="ECO:0000256" key="2">
    <source>
        <dbReference type="ARBA" id="ARBA00008417"/>
    </source>
</evidence>
<dbReference type="RefSeq" id="WP_126309652.1">
    <property type="nucleotide sequence ID" value="NZ_AP018449.1"/>
</dbReference>
<feature type="transmembrane region" description="Helical" evidence="10">
    <location>
        <begin position="93"/>
        <end position="116"/>
    </location>
</feature>
<feature type="transmembrane region" description="Helical" evidence="10">
    <location>
        <begin position="358"/>
        <end position="379"/>
    </location>
</feature>
<dbReference type="InterPro" id="IPR002528">
    <property type="entry name" value="MATE_fam"/>
</dbReference>
<evidence type="ECO:0000313" key="12">
    <source>
        <dbReference type="Proteomes" id="UP000276437"/>
    </source>
</evidence>
<dbReference type="OrthoDB" id="9811110at2"/>
<keyword evidence="12" id="KW-1185">Reference proteome</keyword>
<organism evidence="11 12">
    <name type="scientific">Methylomusa anaerophila</name>
    <dbReference type="NCBI Taxonomy" id="1930071"/>
    <lineage>
        <taxon>Bacteria</taxon>
        <taxon>Bacillati</taxon>
        <taxon>Bacillota</taxon>
        <taxon>Negativicutes</taxon>
        <taxon>Selenomonadales</taxon>
        <taxon>Sporomusaceae</taxon>
        <taxon>Methylomusa</taxon>
    </lineage>
</organism>
<dbReference type="InterPro" id="IPR045070">
    <property type="entry name" value="MATE_MepA-like"/>
</dbReference>
<feature type="transmembrane region" description="Helical" evidence="10">
    <location>
        <begin position="48"/>
        <end position="72"/>
    </location>
</feature>
<evidence type="ECO:0000256" key="7">
    <source>
        <dbReference type="ARBA" id="ARBA00022989"/>
    </source>
</evidence>
<dbReference type="InterPro" id="IPR051327">
    <property type="entry name" value="MATE_MepA_subfamily"/>
</dbReference>
<dbReference type="Pfam" id="PF01554">
    <property type="entry name" value="MatE"/>
    <property type="match status" value="2"/>
</dbReference>
<evidence type="ECO:0000313" key="11">
    <source>
        <dbReference type="EMBL" id="BBB92720.1"/>
    </source>
</evidence>
<keyword evidence="5" id="KW-1003">Cell membrane</keyword>
<dbReference type="AlphaFoldDB" id="A0A348ANS2"/>
<dbReference type="KEGG" id="mana:MAMMFC1_03415"/>
<evidence type="ECO:0000256" key="10">
    <source>
        <dbReference type="SAM" id="Phobius"/>
    </source>
</evidence>
<gene>
    <name evidence="11" type="primary">mepA</name>
    <name evidence="11" type="ORF">MAMMFC1_03415</name>
</gene>
<proteinExistence type="inferred from homology"/>
<feature type="transmembrane region" description="Helical" evidence="10">
    <location>
        <begin position="234"/>
        <end position="259"/>
    </location>
</feature>
<protein>
    <recommendedName>
        <fullName evidence="3">Multidrug export protein MepA</fullName>
    </recommendedName>
</protein>
<sequence>MNHAAALGEEKIAKLLWRFSAPAIVGMVVNALYNIVDSVFVGNGVGEIGLAAVTIAFPIMLVLMGIGMLIGIGASTLVSIRLGEERRDDAENILGNAFVLIILLAILSTGGTLLFLEPVLVLLGAEENVLSYASDFTRIILWGSIFMHIGFGLNNIIRAEGNPKVAMATMLISAILNTILNPIFIFILKMGIAGSALATVIAQAVSAVWVLYYFTGKTSVLKLKSSNLRLDKDVVMEICKLGFSPFAMQIAASLVTILFNQSLLHFGGELAVASIGIINRVAMLILMPVFGISQGVQPILGYNYGAKNYNRVLEALKIGIYAATAVSVFGFIMTQVFSEKIVRVFNNNPELIAIGSNGLRILLVMLPIIGFQIIGANYFQATGKAGYAALLSMSRQVIILIPAILILPGFFGLRGIWSAGPVADFASSLLTGGLLWLEVRKLGVMEKQL</sequence>
<dbReference type="Proteomes" id="UP000276437">
    <property type="component" value="Chromosome"/>
</dbReference>
<dbReference type="NCBIfam" id="TIGR00797">
    <property type="entry name" value="matE"/>
    <property type="match status" value="1"/>
</dbReference>
<comment type="similarity">
    <text evidence="2">Belongs to the multi antimicrobial extrusion (MATE) (TC 2.A.66.1) family. MepA subfamily.</text>
</comment>
<feature type="transmembrane region" description="Helical" evidence="10">
    <location>
        <begin position="15"/>
        <end position="36"/>
    </location>
</feature>
<comment type="subcellular location">
    <subcellularLocation>
        <location evidence="1">Cell membrane</location>
        <topology evidence="1">Multi-pass membrane protein</topology>
    </subcellularLocation>
</comment>
<evidence type="ECO:0000256" key="6">
    <source>
        <dbReference type="ARBA" id="ARBA00022692"/>
    </source>
</evidence>
<evidence type="ECO:0000256" key="9">
    <source>
        <dbReference type="ARBA" id="ARBA00023251"/>
    </source>
</evidence>
<evidence type="ECO:0000256" key="5">
    <source>
        <dbReference type="ARBA" id="ARBA00022475"/>
    </source>
</evidence>
<accession>A0A348ANS2</accession>
<name>A0A348ANS2_9FIRM</name>
<dbReference type="PIRSF" id="PIRSF006603">
    <property type="entry name" value="DinF"/>
    <property type="match status" value="1"/>
</dbReference>
<dbReference type="PANTHER" id="PTHR43823:SF3">
    <property type="entry name" value="MULTIDRUG EXPORT PROTEIN MEPA"/>
    <property type="match status" value="1"/>
</dbReference>
<evidence type="ECO:0000256" key="4">
    <source>
        <dbReference type="ARBA" id="ARBA00022448"/>
    </source>
</evidence>
<evidence type="ECO:0000256" key="8">
    <source>
        <dbReference type="ARBA" id="ARBA00023136"/>
    </source>
</evidence>
<reference evidence="11 12" key="1">
    <citation type="journal article" date="2018" name="Int. J. Syst. Evol. Microbiol.">
        <title>Methylomusa anaerophila gen. nov., sp. nov., an anaerobic methanol-utilizing bacterium isolated from a microbial fuel cell.</title>
        <authorList>
            <person name="Amano N."/>
            <person name="Yamamuro A."/>
            <person name="Miyahara M."/>
            <person name="Kouzuma A."/>
            <person name="Abe T."/>
            <person name="Watanabe K."/>
        </authorList>
    </citation>
    <scope>NUCLEOTIDE SEQUENCE [LARGE SCALE GENOMIC DNA]</scope>
    <source>
        <strain evidence="11 12">MMFC1</strain>
    </source>
</reference>
<dbReference type="InterPro" id="IPR048279">
    <property type="entry name" value="MdtK-like"/>
</dbReference>
<feature type="transmembrane region" description="Helical" evidence="10">
    <location>
        <begin position="136"/>
        <end position="153"/>
    </location>
</feature>
<feature type="transmembrane region" description="Helical" evidence="10">
    <location>
        <begin position="165"/>
        <end position="187"/>
    </location>
</feature>